<keyword evidence="5 7" id="KW-0648">Protein biosynthesis</keyword>
<evidence type="ECO:0000313" key="9">
    <source>
        <dbReference type="EMBL" id="ACR78934.1"/>
    </source>
</evidence>
<dbReference type="EC" id="6.1.1.22" evidence="7"/>
<comment type="subcellular location">
    <subcellularLocation>
        <location evidence="7">Cytoplasm</location>
    </subcellularLocation>
</comment>
<evidence type="ECO:0000313" key="10">
    <source>
        <dbReference type="Proteomes" id="UP000002382"/>
    </source>
</evidence>
<evidence type="ECO:0000256" key="4">
    <source>
        <dbReference type="ARBA" id="ARBA00022840"/>
    </source>
</evidence>
<comment type="catalytic activity">
    <reaction evidence="7">
        <text>tRNA(Asn) + L-asparagine + ATP = L-asparaginyl-tRNA(Asn) + AMP + diphosphate + H(+)</text>
        <dbReference type="Rhea" id="RHEA:11180"/>
        <dbReference type="Rhea" id="RHEA-COMP:9659"/>
        <dbReference type="Rhea" id="RHEA-COMP:9674"/>
        <dbReference type="ChEBI" id="CHEBI:15378"/>
        <dbReference type="ChEBI" id="CHEBI:30616"/>
        <dbReference type="ChEBI" id="CHEBI:33019"/>
        <dbReference type="ChEBI" id="CHEBI:58048"/>
        <dbReference type="ChEBI" id="CHEBI:78442"/>
        <dbReference type="ChEBI" id="CHEBI:78515"/>
        <dbReference type="ChEBI" id="CHEBI:456215"/>
        <dbReference type="EC" id="6.1.1.22"/>
    </reaction>
</comment>
<dbReference type="Proteomes" id="UP000002382">
    <property type="component" value="Chromosome"/>
</dbReference>
<dbReference type="Pfam" id="PF01336">
    <property type="entry name" value="tRNA_anti-codon"/>
    <property type="match status" value="1"/>
</dbReference>
<reference evidence="9 10" key="2">
    <citation type="journal article" date="2011" name="J. Bacteriol.">
        <title>Genome Sequence of Kosmotoga olearia Strain TBF 19.5.1, a Thermophilic Bacterium with a Wide Growth Temperature Range, Isolated from the Troll B Oil Platform in the North Sea.</title>
        <authorList>
            <person name="Swithers K.S."/>
            <person name="Dipippo J.L."/>
            <person name="Bruce D.C."/>
            <person name="Detter C."/>
            <person name="Tapia R."/>
            <person name="Han S."/>
            <person name="Goodwin L.A."/>
            <person name="Han J."/>
            <person name="Woyke T."/>
            <person name="Pitluck S."/>
            <person name="Pennacchio L."/>
            <person name="Nolan M."/>
            <person name="Mikhailova N."/>
            <person name="Land M.L."/>
            <person name="Nesbo C.L."/>
            <person name="Gogarten J.P."/>
            <person name="Noll K.M."/>
        </authorList>
    </citation>
    <scope>NUCLEOTIDE SEQUENCE [LARGE SCALE GENOMIC DNA]</scope>
    <source>
        <strain evidence="10">ATCC BAA-1733 / DSM 21960 / TBF 19.5.1</strain>
    </source>
</reference>
<dbReference type="PANTHER" id="PTHR22594:SF34">
    <property type="entry name" value="ASPARAGINE--TRNA LIGASE, MITOCHONDRIAL-RELATED"/>
    <property type="match status" value="1"/>
</dbReference>
<comment type="subunit">
    <text evidence="7">Homodimer.</text>
</comment>
<feature type="domain" description="Aminoacyl-transfer RNA synthetases class-II family profile" evidence="8">
    <location>
        <begin position="132"/>
        <end position="422"/>
    </location>
</feature>
<keyword evidence="7" id="KW-0963">Cytoplasm</keyword>
<dbReference type="GO" id="GO:0005737">
    <property type="term" value="C:cytoplasm"/>
    <property type="evidence" value="ECO:0007669"/>
    <property type="project" value="UniProtKB-SubCell"/>
</dbReference>
<dbReference type="CDD" id="cd00776">
    <property type="entry name" value="AsxRS_core"/>
    <property type="match status" value="1"/>
</dbReference>
<name>C5CIU5_KOSOT</name>
<gene>
    <name evidence="7" type="primary">asnS</name>
    <name evidence="9" type="ordered locus">Kole_0209</name>
</gene>
<dbReference type="EMBL" id="CP001634">
    <property type="protein sequence ID" value="ACR78934.1"/>
    <property type="molecule type" value="Genomic_DNA"/>
</dbReference>
<dbReference type="InterPro" id="IPR002312">
    <property type="entry name" value="Asp/Asn-tRNA-synth_IIb"/>
</dbReference>
<evidence type="ECO:0000256" key="1">
    <source>
        <dbReference type="ARBA" id="ARBA00008226"/>
    </source>
</evidence>
<keyword evidence="4 7" id="KW-0067">ATP-binding</keyword>
<dbReference type="SUPFAM" id="SSF55681">
    <property type="entry name" value="Class II aaRS and biotin synthetases"/>
    <property type="match status" value="1"/>
</dbReference>
<dbReference type="GO" id="GO:0005524">
    <property type="term" value="F:ATP binding"/>
    <property type="evidence" value="ECO:0007669"/>
    <property type="project" value="UniProtKB-UniRule"/>
</dbReference>
<dbReference type="InterPro" id="IPR045864">
    <property type="entry name" value="aa-tRNA-synth_II/BPL/LPL"/>
</dbReference>
<dbReference type="NCBIfam" id="TIGR00457">
    <property type="entry name" value="asnS"/>
    <property type="match status" value="1"/>
</dbReference>
<evidence type="ECO:0000259" key="8">
    <source>
        <dbReference type="PROSITE" id="PS50862"/>
    </source>
</evidence>
<dbReference type="Gene3D" id="3.30.930.10">
    <property type="entry name" value="Bira Bifunctional Protein, Domain 2"/>
    <property type="match status" value="1"/>
</dbReference>
<dbReference type="RefSeq" id="WP_012744721.1">
    <property type="nucleotide sequence ID" value="NC_012785.1"/>
</dbReference>
<dbReference type="InterPro" id="IPR004522">
    <property type="entry name" value="Asn-tRNA-ligase"/>
</dbReference>
<dbReference type="InterPro" id="IPR004364">
    <property type="entry name" value="Aa-tRNA-synt_II"/>
</dbReference>
<protein>
    <recommendedName>
        <fullName evidence="7">Asparagine--tRNA ligase</fullName>
        <ecNumber evidence="7">6.1.1.22</ecNumber>
    </recommendedName>
    <alternativeName>
        <fullName evidence="7">Asparaginyl-tRNA synthetase</fullName>
        <shortName evidence="7">AsnRS</shortName>
    </alternativeName>
</protein>
<dbReference type="InterPro" id="IPR012340">
    <property type="entry name" value="NA-bd_OB-fold"/>
</dbReference>
<keyword evidence="10" id="KW-1185">Reference proteome</keyword>
<dbReference type="eggNOG" id="COG0017">
    <property type="taxonomic scope" value="Bacteria"/>
</dbReference>
<dbReference type="PANTHER" id="PTHR22594">
    <property type="entry name" value="ASPARTYL/LYSYL-TRNA SYNTHETASE"/>
    <property type="match status" value="1"/>
</dbReference>
<proteinExistence type="inferred from homology"/>
<evidence type="ECO:0000256" key="7">
    <source>
        <dbReference type="HAMAP-Rule" id="MF_00534"/>
    </source>
</evidence>
<dbReference type="Gene3D" id="2.40.50.140">
    <property type="entry name" value="Nucleic acid-binding proteins"/>
    <property type="match status" value="1"/>
</dbReference>
<comment type="similarity">
    <text evidence="1 7">Belongs to the class-II aminoacyl-tRNA synthetase family.</text>
</comment>
<reference evidence="9 10" key="1">
    <citation type="submission" date="2009-06" db="EMBL/GenBank/DDBJ databases">
        <title>Complete sequence of Thermotogales bacterium TBF 19.5.1.</title>
        <authorList>
            <consortium name="US DOE Joint Genome Institute"/>
            <person name="Lucas S."/>
            <person name="Copeland A."/>
            <person name="Lapidus A."/>
            <person name="Glavina del Rio T."/>
            <person name="Tice H."/>
            <person name="Bruce D."/>
            <person name="Goodwin L."/>
            <person name="Pitluck S."/>
            <person name="Chertkov O."/>
            <person name="Brettin T."/>
            <person name="Detter J.C."/>
            <person name="Han C."/>
            <person name="Schmutz J."/>
            <person name="Larimer F."/>
            <person name="Land M."/>
            <person name="Hauser L."/>
            <person name="Kyrpides N."/>
            <person name="Ovchinnikova G."/>
            <person name="Noll K."/>
        </authorList>
    </citation>
    <scope>NUCLEOTIDE SEQUENCE [LARGE SCALE GENOMIC DNA]</scope>
    <source>
        <strain evidence="10">ATCC BAA-1733 / DSM 21960 / TBF 19.5.1</strain>
    </source>
</reference>
<dbReference type="HAMAP" id="MF_00534">
    <property type="entry name" value="Asn_tRNA_synth"/>
    <property type="match status" value="1"/>
</dbReference>
<dbReference type="KEGG" id="kol:Kole_0209"/>
<sequence>MNWVYIRDLKDHIGERVEIRGWLRRKRSSGKIHFLALRDGSGFVQGIVERSSVSEELFKLAKKLKMESSIIARGIVREDPRAPEGVELLIDEIEVVHQPEKDFPINKPDHGIDYLMDHRHLWLRSKRQFHILHIRHEIIRAVRDFYNERGFVLIDTPIFTGSIGESAGNCFEIDYFDYGKAYLAQTGQLYLEAACMALGKVYNLGPTFRAEKSKTRRHLIEFWMNEAEVAYYQHEDNMKLQEELVSYVVQKTIERAANHLHAIGRDISKLEKIEAPFPRITYTDAIKLLQKKGFNVNWGDDIGGDEETAIAEEFDKPVIVERYPRKMKAFYMQPDPENPDVVLCDDMLAPEGYGEIIGASERIWDKELLIERIKEFGLDVESYSWYLDLREYGSVPHSGFGMGIERVVAWIAGLEHVREAIPFARTLYRIHP</sequence>
<evidence type="ECO:0000256" key="3">
    <source>
        <dbReference type="ARBA" id="ARBA00022741"/>
    </source>
</evidence>
<dbReference type="AlphaFoldDB" id="C5CIU5"/>
<dbReference type="HOGENOM" id="CLU_004553_2_0_0"/>
<dbReference type="PRINTS" id="PR01042">
    <property type="entry name" value="TRNASYNTHASP"/>
</dbReference>
<accession>C5CIU5</accession>
<dbReference type="GO" id="GO:0003676">
    <property type="term" value="F:nucleic acid binding"/>
    <property type="evidence" value="ECO:0007669"/>
    <property type="project" value="InterPro"/>
</dbReference>
<dbReference type="NCBIfam" id="NF003037">
    <property type="entry name" value="PRK03932.1"/>
    <property type="match status" value="1"/>
</dbReference>
<evidence type="ECO:0000256" key="5">
    <source>
        <dbReference type="ARBA" id="ARBA00022917"/>
    </source>
</evidence>
<dbReference type="GO" id="GO:0006421">
    <property type="term" value="P:asparaginyl-tRNA aminoacylation"/>
    <property type="evidence" value="ECO:0007669"/>
    <property type="project" value="UniProtKB-UniRule"/>
</dbReference>
<dbReference type="InterPro" id="IPR004365">
    <property type="entry name" value="NA-bd_OB_tRNA"/>
</dbReference>
<dbReference type="Pfam" id="PF00152">
    <property type="entry name" value="tRNA-synt_2"/>
    <property type="match status" value="1"/>
</dbReference>
<dbReference type="OrthoDB" id="9762036at2"/>
<evidence type="ECO:0000256" key="2">
    <source>
        <dbReference type="ARBA" id="ARBA00022598"/>
    </source>
</evidence>
<dbReference type="GO" id="GO:0004816">
    <property type="term" value="F:asparagine-tRNA ligase activity"/>
    <property type="evidence" value="ECO:0007669"/>
    <property type="project" value="UniProtKB-UniRule"/>
</dbReference>
<keyword evidence="6 7" id="KW-0030">Aminoacyl-tRNA synthetase</keyword>
<dbReference type="SUPFAM" id="SSF50249">
    <property type="entry name" value="Nucleic acid-binding proteins"/>
    <property type="match status" value="1"/>
</dbReference>
<keyword evidence="3 7" id="KW-0547">Nucleotide-binding</keyword>
<organism evidence="9 10">
    <name type="scientific">Kosmotoga olearia (strain ATCC BAA-1733 / DSM 21960 / TBF 19.5.1)</name>
    <dbReference type="NCBI Taxonomy" id="521045"/>
    <lineage>
        <taxon>Bacteria</taxon>
        <taxon>Thermotogati</taxon>
        <taxon>Thermotogota</taxon>
        <taxon>Thermotogae</taxon>
        <taxon>Kosmotogales</taxon>
        <taxon>Kosmotogaceae</taxon>
        <taxon>Kosmotoga</taxon>
    </lineage>
</organism>
<evidence type="ECO:0000256" key="6">
    <source>
        <dbReference type="ARBA" id="ARBA00023146"/>
    </source>
</evidence>
<dbReference type="STRING" id="521045.Kole_0209"/>
<dbReference type="PROSITE" id="PS50862">
    <property type="entry name" value="AA_TRNA_LIGASE_II"/>
    <property type="match status" value="1"/>
</dbReference>
<keyword evidence="2 7" id="KW-0436">Ligase</keyword>
<dbReference type="InterPro" id="IPR006195">
    <property type="entry name" value="aa-tRNA-synth_II"/>
</dbReference>